<dbReference type="OrthoDB" id="7629852at2"/>
<gene>
    <name evidence="2" type="ORF">STRIC_1761</name>
</gene>
<dbReference type="EMBL" id="AEUX02000007">
    <property type="protein sequence ID" value="EHI68879.1"/>
    <property type="molecule type" value="Genomic_DNA"/>
</dbReference>
<name>G5K4M4_9STRE</name>
<dbReference type="Pfam" id="PF00085">
    <property type="entry name" value="Thioredoxin"/>
    <property type="match status" value="1"/>
</dbReference>
<reference evidence="2 3" key="1">
    <citation type="journal article" date="2014" name="Int. J. Syst. Evol. Microbiol.">
        <title>Phylogenomics and the dynamic genome evolution of the genus Streptococcus.</title>
        <authorList>
            <consortium name="The Broad Institute Genome Sequencing Platform"/>
            <person name="Richards V.P."/>
            <person name="Palmer S.R."/>
            <person name="Pavinski Bitar P.D."/>
            <person name="Qin X."/>
            <person name="Weinstock G.M."/>
            <person name="Highlander S.K."/>
            <person name="Town C.D."/>
            <person name="Burne R.A."/>
            <person name="Stanhope M.J."/>
        </authorList>
    </citation>
    <scope>NUCLEOTIDE SEQUENCE [LARGE SCALE GENOMIC DNA]</scope>
    <source>
        <strain evidence="2 3">707-05</strain>
    </source>
</reference>
<comment type="caution">
    <text evidence="2">The sequence shown here is derived from an EMBL/GenBank/DDBJ whole genome shotgun (WGS) entry which is preliminary data.</text>
</comment>
<accession>G5K4M4</accession>
<evidence type="ECO:0000313" key="2">
    <source>
        <dbReference type="EMBL" id="EHI68879.1"/>
    </source>
</evidence>
<dbReference type="InterPro" id="IPR036249">
    <property type="entry name" value="Thioredoxin-like_sf"/>
</dbReference>
<dbReference type="Gene3D" id="3.40.30.10">
    <property type="entry name" value="Glutaredoxin"/>
    <property type="match status" value="1"/>
</dbReference>
<dbReference type="RefSeq" id="WP_008089749.1">
    <property type="nucleotide sequence ID" value="NZ_AEUX02000007.1"/>
</dbReference>
<sequence length="105" mass="12308">MIEPKSYQELADIIEQEDKVLLFFTADWCPDCQFIYPVMPDLEADYPQLTFVRINRDLFIDLAQQWHIFGIPSFVLLEKGKEISRLVNKLRKTKAEISAFLADLI</sequence>
<dbReference type="PANTHER" id="PTHR10438:SF468">
    <property type="entry name" value="THIOREDOXIN-1-RELATED"/>
    <property type="match status" value="1"/>
</dbReference>
<dbReference type="PROSITE" id="PS51352">
    <property type="entry name" value="THIOREDOXIN_2"/>
    <property type="match status" value="1"/>
</dbReference>
<dbReference type="PANTHER" id="PTHR10438">
    <property type="entry name" value="THIOREDOXIN"/>
    <property type="match status" value="1"/>
</dbReference>
<dbReference type="InterPro" id="IPR013766">
    <property type="entry name" value="Thioredoxin_domain"/>
</dbReference>
<dbReference type="STRING" id="764299.STRIC_1761"/>
<feature type="domain" description="Thioredoxin" evidence="1">
    <location>
        <begin position="1"/>
        <end position="105"/>
    </location>
</feature>
<evidence type="ECO:0000313" key="3">
    <source>
        <dbReference type="Proteomes" id="UP000003330"/>
    </source>
</evidence>
<keyword evidence="3" id="KW-1185">Reference proteome</keyword>
<dbReference type="Proteomes" id="UP000003330">
    <property type="component" value="Unassembled WGS sequence"/>
</dbReference>
<evidence type="ECO:0000259" key="1">
    <source>
        <dbReference type="PROSITE" id="PS51352"/>
    </source>
</evidence>
<dbReference type="InterPro" id="IPR050620">
    <property type="entry name" value="Thioredoxin_H-type-like"/>
</dbReference>
<dbReference type="AlphaFoldDB" id="G5K4M4"/>
<dbReference type="CDD" id="cd02947">
    <property type="entry name" value="TRX_family"/>
    <property type="match status" value="1"/>
</dbReference>
<dbReference type="eggNOG" id="COG0526">
    <property type="taxonomic scope" value="Bacteria"/>
</dbReference>
<proteinExistence type="predicted"/>
<protein>
    <submittedName>
        <fullName evidence="2">Thioredoxin</fullName>
    </submittedName>
</protein>
<organism evidence="2 3">
    <name type="scientific">Streptococcus ictaluri 707-05</name>
    <dbReference type="NCBI Taxonomy" id="764299"/>
    <lineage>
        <taxon>Bacteria</taxon>
        <taxon>Bacillati</taxon>
        <taxon>Bacillota</taxon>
        <taxon>Bacilli</taxon>
        <taxon>Lactobacillales</taxon>
        <taxon>Streptococcaceae</taxon>
        <taxon>Streptococcus</taxon>
    </lineage>
</organism>
<dbReference type="SUPFAM" id="SSF52833">
    <property type="entry name" value="Thioredoxin-like"/>
    <property type="match status" value="1"/>
</dbReference>